<keyword evidence="5 9" id="KW-0653">Protein transport</keyword>
<evidence type="ECO:0000256" key="5">
    <source>
        <dbReference type="ARBA" id="ARBA00022927"/>
    </source>
</evidence>
<comment type="function">
    <text evidence="9">Functions as a component of the nuclear pore complex (NPC).</text>
</comment>
<dbReference type="GO" id="GO:0045893">
    <property type="term" value="P:positive regulation of DNA-templated transcription"/>
    <property type="evidence" value="ECO:0007669"/>
    <property type="project" value="TreeGrafter"/>
</dbReference>
<dbReference type="GO" id="GO:0031965">
    <property type="term" value="C:nuclear membrane"/>
    <property type="evidence" value="ECO:0007669"/>
    <property type="project" value="UniProtKB-UniRule"/>
</dbReference>
<evidence type="ECO:0000256" key="1">
    <source>
        <dbReference type="ARBA" id="ARBA00004567"/>
    </source>
</evidence>
<evidence type="ECO:0000313" key="11">
    <source>
        <dbReference type="Proteomes" id="UP000298663"/>
    </source>
</evidence>
<evidence type="ECO:0000256" key="6">
    <source>
        <dbReference type="ARBA" id="ARBA00023010"/>
    </source>
</evidence>
<proteinExistence type="inferred from homology"/>
<dbReference type="Pfam" id="PF07575">
    <property type="entry name" value="Nucleopor_Nup85"/>
    <property type="match status" value="1"/>
</dbReference>
<reference evidence="10 11" key="2">
    <citation type="journal article" date="2019" name="G3 (Bethesda)">
        <title>Hybrid Assembly of the Genome of the Entomopathogenic Nematode Steinernema carpocapsae Identifies the X-Chromosome.</title>
        <authorList>
            <person name="Serra L."/>
            <person name="Macchietto M."/>
            <person name="Macias-Munoz A."/>
            <person name="McGill C.J."/>
            <person name="Rodriguez I.M."/>
            <person name="Rodriguez B."/>
            <person name="Murad R."/>
            <person name="Mortazavi A."/>
        </authorList>
    </citation>
    <scope>NUCLEOTIDE SEQUENCE [LARGE SCALE GENOMIC DNA]</scope>
    <source>
        <strain evidence="10 11">ALL</strain>
    </source>
</reference>
<dbReference type="GO" id="GO:0006606">
    <property type="term" value="P:protein import into nucleus"/>
    <property type="evidence" value="ECO:0007669"/>
    <property type="project" value="TreeGrafter"/>
</dbReference>
<keyword evidence="3 9" id="KW-0813">Transport</keyword>
<keyword evidence="11" id="KW-1185">Reference proteome</keyword>
<keyword evidence="8 9" id="KW-0539">Nucleus</keyword>
<accession>A0A4U8UQN3</accession>
<dbReference type="STRING" id="34508.A0A4U8UQN3"/>
<evidence type="ECO:0000256" key="2">
    <source>
        <dbReference type="ARBA" id="ARBA00005573"/>
    </source>
</evidence>
<dbReference type="GO" id="GO:0017056">
    <property type="term" value="F:structural constituent of nuclear pore"/>
    <property type="evidence" value="ECO:0007669"/>
    <property type="project" value="TreeGrafter"/>
</dbReference>
<comment type="subunit">
    <text evidence="9">Component of the nuclear pore complex (NPC).</text>
</comment>
<name>A0A4U8UQN3_STECR</name>
<keyword evidence="7 9" id="KW-0906">Nuclear pore complex</keyword>
<comment type="caution">
    <text evidence="10">The sequence shown here is derived from an EMBL/GenBank/DDBJ whole genome shotgun (WGS) entry which is preliminary data.</text>
</comment>
<dbReference type="EMBL" id="AZBU02000001">
    <property type="protein sequence ID" value="TMS35396.1"/>
    <property type="molecule type" value="Genomic_DNA"/>
</dbReference>
<gene>
    <name evidence="10" type="ORF">L596_002808</name>
</gene>
<dbReference type="PANTHER" id="PTHR13373:SF21">
    <property type="entry name" value="NUCLEAR PORE COMPLEX PROTEIN NUP85"/>
    <property type="match status" value="1"/>
</dbReference>
<keyword evidence="6 9" id="KW-0811">Translocation</keyword>
<dbReference type="InterPro" id="IPR011502">
    <property type="entry name" value="Nucleoporin_Nup85"/>
</dbReference>
<protein>
    <recommendedName>
        <fullName evidence="9">Nuclear pore complex protein Nup85</fullName>
    </recommendedName>
</protein>
<dbReference type="Proteomes" id="UP000298663">
    <property type="component" value="Unassembled WGS sequence"/>
</dbReference>
<dbReference type="OrthoDB" id="17644at2759"/>
<evidence type="ECO:0000256" key="9">
    <source>
        <dbReference type="RuleBase" id="RU365073"/>
    </source>
</evidence>
<dbReference type="PANTHER" id="PTHR13373">
    <property type="entry name" value="FROUNT PROTEIN-RELATED"/>
    <property type="match status" value="1"/>
</dbReference>
<evidence type="ECO:0000256" key="4">
    <source>
        <dbReference type="ARBA" id="ARBA00022816"/>
    </source>
</evidence>
<evidence type="ECO:0000256" key="3">
    <source>
        <dbReference type="ARBA" id="ARBA00022448"/>
    </source>
</evidence>
<keyword evidence="9" id="KW-0472">Membrane</keyword>
<dbReference type="AlphaFoldDB" id="A0A4U8UQN3"/>
<dbReference type="GO" id="GO:0031080">
    <property type="term" value="C:nuclear pore outer ring"/>
    <property type="evidence" value="ECO:0007669"/>
    <property type="project" value="TreeGrafter"/>
</dbReference>
<comment type="subcellular location">
    <subcellularLocation>
        <location evidence="1 9">Nucleus</location>
        <location evidence="1 9">Nuclear pore complex</location>
    </subcellularLocation>
</comment>
<comment type="similarity">
    <text evidence="2 9">Belongs to the nucleoporin Nup85 family.</text>
</comment>
<evidence type="ECO:0000313" key="10">
    <source>
        <dbReference type="EMBL" id="TMS35396.1"/>
    </source>
</evidence>
<reference evidence="10 11" key="1">
    <citation type="journal article" date="2015" name="Genome Biol.">
        <title>Comparative genomics of Steinernema reveals deeply conserved gene regulatory networks.</title>
        <authorList>
            <person name="Dillman A.R."/>
            <person name="Macchietto M."/>
            <person name="Porter C.F."/>
            <person name="Rogers A."/>
            <person name="Williams B."/>
            <person name="Antoshechkin I."/>
            <person name="Lee M.M."/>
            <person name="Goodwin Z."/>
            <person name="Lu X."/>
            <person name="Lewis E.E."/>
            <person name="Goodrich-Blair H."/>
            <person name="Stock S.P."/>
            <person name="Adams B.J."/>
            <person name="Sternberg P.W."/>
            <person name="Mortazavi A."/>
        </authorList>
    </citation>
    <scope>NUCLEOTIDE SEQUENCE [LARGE SCALE GENOMIC DNA]</scope>
    <source>
        <strain evidence="10 11">ALL</strain>
    </source>
</reference>
<organism evidence="10 11">
    <name type="scientific">Steinernema carpocapsae</name>
    <name type="common">Entomopathogenic nematode</name>
    <dbReference type="NCBI Taxonomy" id="34508"/>
    <lineage>
        <taxon>Eukaryota</taxon>
        <taxon>Metazoa</taxon>
        <taxon>Ecdysozoa</taxon>
        <taxon>Nematoda</taxon>
        <taxon>Chromadorea</taxon>
        <taxon>Rhabditida</taxon>
        <taxon>Tylenchina</taxon>
        <taxon>Panagrolaimomorpha</taxon>
        <taxon>Strongyloidoidea</taxon>
        <taxon>Steinernematidae</taxon>
        <taxon>Steinernema</taxon>
    </lineage>
</organism>
<dbReference type="GO" id="GO:0006406">
    <property type="term" value="P:mRNA export from nucleus"/>
    <property type="evidence" value="ECO:0007669"/>
    <property type="project" value="TreeGrafter"/>
</dbReference>
<keyword evidence="4 9" id="KW-0509">mRNA transport</keyword>
<evidence type="ECO:0000256" key="7">
    <source>
        <dbReference type="ARBA" id="ARBA00023132"/>
    </source>
</evidence>
<sequence length="344" mass="39069">MDSRDVLRLANKKRAARSEAQNKNETDLLSNQYYTKLMNESHSVFSRLKKAAAVCTRSEDPVFMNSLDQASREYRAVLRSAIVDLSKSKRQKDRSLLLCLRGREMLWGLIELVAFSDRDEELAVRLSKWAQLMLLSDAADVYGEIVRNEVNHVGSERNELYWNGVILQVLSCNFSTAMNILNSHSNARSDLSVGKLVLQLERIHRLFKNGYNGDQFRKIQDNIKRMISDNFFSANNQALFVAKLLVGDSEVFREVCSGLVDYWCEVVPLFTITHMPNATVAALHECAEKCFEFGKQKLSHHLDLTIMSAMGGDVVEALLGAANCFGDWWFSAHLSDLIFRITQT</sequence>
<evidence type="ECO:0000256" key="8">
    <source>
        <dbReference type="ARBA" id="ARBA00023242"/>
    </source>
</evidence>